<feature type="compositionally biased region" description="Basic and acidic residues" evidence="1">
    <location>
        <begin position="135"/>
        <end position="154"/>
    </location>
</feature>
<dbReference type="AlphaFoldDB" id="M0J9Z5"/>
<keyword evidence="3" id="KW-1185">Reference proteome</keyword>
<feature type="region of interest" description="Disordered" evidence="1">
    <location>
        <begin position="119"/>
        <end position="172"/>
    </location>
</feature>
<accession>M0J9Z5</accession>
<feature type="compositionally biased region" description="Gly residues" evidence="1">
    <location>
        <begin position="163"/>
        <end position="172"/>
    </location>
</feature>
<dbReference type="Proteomes" id="UP000011553">
    <property type="component" value="Unassembled WGS sequence"/>
</dbReference>
<evidence type="ECO:0000313" key="3">
    <source>
        <dbReference type="Proteomes" id="UP000011553"/>
    </source>
</evidence>
<gene>
    <name evidence="2" type="ORF">C438_08967</name>
</gene>
<dbReference type="EMBL" id="AOLP01000009">
    <property type="protein sequence ID" value="EMA05947.1"/>
    <property type="molecule type" value="Genomic_DNA"/>
</dbReference>
<name>M0J9Z5_9EURY</name>
<reference evidence="2 3" key="1">
    <citation type="journal article" date="2014" name="PLoS Genet.">
        <title>Phylogenetically driven sequencing of extremely halophilic archaea reveals strategies for static and dynamic osmo-response.</title>
        <authorList>
            <person name="Becker E.A."/>
            <person name="Seitzer P.M."/>
            <person name="Tritt A."/>
            <person name="Larsen D."/>
            <person name="Krusor M."/>
            <person name="Yao A.I."/>
            <person name="Wu D."/>
            <person name="Madern D."/>
            <person name="Eisen J.A."/>
            <person name="Darling A.E."/>
            <person name="Facciotti M.T."/>
        </authorList>
    </citation>
    <scope>NUCLEOTIDE SEQUENCE [LARGE SCALE GENOMIC DNA]</scope>
    <source>
        <strain evidence="2 3">ATCC 35960</strain>
    </source>
</reference>
<sequence>MRSATTAAPAVSVTPPMSSVPTALVTFAPCRNAPAKPSRPTMKPARITEMALAPTAGAKGVDPDDPAPMAHAMNRLASAATTNVASVAAATTGQPPGGRRRRLLSRPSAAAGLVVALAQSEERPADEEIPEENEEQQRDEQADEHGIPREKVDEAVYDQRVGHVGGFGGHEV</sequence>
<proteinExistence type="predicted"/>
<organism evidence="2 3">
    <name type="scientific">Haloferax denitrificans ATCC 35960</name>
    <dbReference type="NCBI Taxonomy" id="662478"/>
    <lineage>
        <taxon>Archaea</taxon>
        <taxon>Methanobacteriati</taxon>
        <taxon>Methanobacteriota</taxon>
        <taxon>Stenosarchaea group</taxon>
        <taxon>Halobacteria</taxon>
        <taxon>Halobacteriales</taxon>
        <taxon>Haloferacaceae</taxon>
        <taxon>Haloferax</taxon>
    </lineage>
</organism>
<feature type="compositionally biased region" description="Acidic residues" evidence="1">
    <location>
        <begin position="124"/>
        <end position="134"/>
    </location>
</feature>
<evidence type="ECO:0000256" key="1">
    <source>
        <dbReference type="SAM" id="MobiDB-lite"/>
    </source>
</evidence>
<comment type="caution">
    <text evidence="2">The sequence shown here is derived from an EMBL/GenBank/DDBJ whole genome shotgun (WGS) entry which is preliminary data.</text>
</comment>
<evidence type="ECO:0000313" key="2">
    <source>
        <dbReference type="EMBL" id="EMA05947.1"/>
    </source>
</evidence>
<protein>
    <submittedName>
        <fullName evidence="2">Uncharacterized protein</fullName>
    </submittedName>
</protein>